<organism evidence="6 7">
    <name type="scientific">Talaromyces rugulosus</name>
    <name type="common">Penicillium rugulosum</name>
    <dbReference type="NCBI Taxonomy" id="121627"/>
    <lineage>
        <taxon>Eukaryota</taxon>
        <taxon>Fungi</taxon>
        <taxon>Dikarya</taxon>
        <taxon>Ascomycota</taxon>
        <taxon>Pezizomycotina</taxon>
        <taxon>Eurotiomycetes</taxon>
        <taxon>Eurotiomycetidae</taxon>
        <taxon>Eurotiales</taxon>
        <taxon>Trichocomaceae</taxon>
        <taxon>Talaromyces</taxon>
        <taxon>Talaromyces sect. Islandici</taxon>
    </lineage>
</organism>
<dbReference type="KEGG" id="trg:TRUGW13939_05926"/>
<dbReference type="EMBL" id="CP055900">
    <property type="protein sequence ID" value="QKX58799.1"/>
    <property type="molecule type" value="Genomic_DNA"/>
</dbReference>
<keyword evidence="4" id="KW-0539">Nucleus</keyword>
<keyword evidence="7" id="KW-1185">Reference proteome</keyword>
<dbReference type="OrthoDB" id="4356994at2759"/>
<accession>A0A7H8QXJ8</accession>
<dbReference type="Proteomes" id="UP000509510">
    <property type="component" value="Chromosome III"/>
</dbReference>
<sequence>MERQLGRTRSYRAIAPRHDLQGAQVPVSSAPEESKTKRASMACLECKKRRIRCSATTPCAECLSHSRDCVYDQTADKRRKEHAMTTKNQLQVTQENLDYYHKLLEDLLESVRRSDIDQLRQLVEAVRQTPRTPRHETQPNHATILKVIYTILGEYEDAEGSDTMSDIGQGTHC</sequence>
<dbReference type="InterPro" id="IPR053187">
    <property type="entry name" value="Notoamide_regulator"/>
</dbReference>
<reference evidence="7" key="1">
    <citation type="submission" date="2020-06" db="EMBL/GenBank/DDBJ databases">
        <title>A chromosome-scale genome assembly of Talaromyces rugulosus W13939.</title>
        <authorList>
            <person name="Wang B."/>
            <person name="Guo L."/>
            <person name="Ye K."/>
            <person name="Wang L."/>
        </authorList>
    </citation>
    <scope>NUCLEOTIDE SEQUENCE [LARGE SCALE GENOMIC DNA]</scope>
    <source>
        <strain evidence="7">W13939</strain>
    </source>
</reference>
<evidence type="ECO:0000313" key="7">
    <source>
        <dbReference type="Proteomes" id="UP000509510"/>
    </source>
</evidence>
<evidence type="ECO:0000259" key="5">
    <source>
        <dbReference type="PROSITE" id="PS50048"/>
    </source>
</evidence>
<dbReference type="Gene3D" id="4.10.240.10">
    <property type="entry name" value="Zn(2)-C6 fungal-type DNA-binding domain"/>
    <property type="match status" value="1"/>
</dbReference>
<dbReference type="PANTHER" id="PTHR47256">
    <property type="entry name" value="ZN(II)2CYS6 TRANSCRIPTION FACTOR (EUROFUNG)-RELATED"/>
    <property type="match status" value="1"/>
</dbReference>
<evidence type="ECO:0000256" key="4">
    <source>
        <dbReference type="ARBA" id="ARBA00023242"/>
    </source>
</evidence>
<dbReference type="SUPFAM" id="SSF57701">
    <property type="entry name" value="Zn2/Cys6 DNA-binding domain"/>
    <property type="match status" value="1"/>
</dbReference>
<dbReference type="PROSITE" id="PS00463">
    <property type="entry name" value="ZN2_CY6_FUNGAL_1"/>
    <property type="match status" value="1"/>
</dbReference>
<dbReference type="RefSeq" id="XP_035344977.1">
    <property type="nucleotide sequence ID" value="XM_035489084.1"/>
</dbReference>
<dbReference type="AlphaFoldDB" id="A0A7H8QXJ8"/>
<gene>
    <name evidence="6" type="ORF">TRUGW13939_05926</name>
</gene>
<dbReference type="GO" id="GO:0003677">
    <property type="term" value="F:DNA binding"/>
    <property type="evidence" value="ECO:0007669"/>
    <property type="project" value="UniProtKB-KW"/>
</dbReference>
<keyword evidence="3" id="KW-0804">Transcription</keyword>
<evidence type="ECO:0000256" key="3">
    <source>
        <dbReference type="ARBA" id="ARBA00023163"/>
    </source>
</evidence>
<keyword evidence="2" id="KW-0238">DNA-binding</keyword>
<protein>
    <recommendedName>
        <fullName evidence="5">Zn(2)-C6 fungal-type domain-containing protein</fullName>
    </recommendedName>
</protein>
<dbReference type="InterPro" id="IPR001138">
    <property type="entry name" value="Zn2Cys6_DnaBD"/>
</dbReference>
<dbReference type="GeneID" id="55993423"/>
<keyword evidence="1" id="KW-0805">Transcription regulation</keyword>
<dbReference type="PROSITE" id="PS50048">
    <property type="entry name" value="ZN2_CY6_FUNGAL_2"/>
    <property type="match status" value="1"/>
</dbReference>
<evidence type="ECO:0000256" key="1">
    <source>
        <dbReference type="ARBA" id="ARBA00023015"/>
    </source>
</evidence>
<dbReference type="PANTHER" id="PTHR47256:SF1">
    <property type="entry name" value="ZN(II)2CYS6 TRANSCRIPTION FACTOR (EUROFUNG)"/>
    <property type="match status" value="1"/>
</dbReference>
<evidence type="ECO:0000256" key="2">
    <source>
        <dbReference type="ARBA" id="ARBA00023125"/>
    </source>
</evidence>
<proteinExistence type="predicted"/>
<feature type="domain" description="Zn(2)-C6 fungal-type" evidence="5">
    <location>
        <begin position="42"/>
        <end position="71"/>
    </location>
</feature>
<dbReference type="Pfam" id="PF00172">
    <property type="entry name" value="Zn_clus"/>
    <property type="match status" value="1"/>
</dbReference>
<dbReference type="CDD" id="cd00067">
    <property type="entry name" value="GAL4"/>
    <property type="match status" value="1"/>
</dbReference>
<evidence type="ECO:0000313" key="6">
    <source>
        <dbReference type="EMBL" id="QKX58799.1"/>
    </source>
</evidence>
<dbReference type="GO" id="GO:0008270">
    <property type="term" value="F:zinc ion binding"/>
    <property type="evidence" value="ECO:0007669"/>
    <property type="project" value="InterPro"/>
</dbReference>
<dbReference type="SMART" id="SM00066">
    <property type="entry name" value="GAL4"/>
    <property type="match status" value="1"/>
</dbReference>
<dbReference type="GO" id="GO:0000981">
    <property type="term" value="F:DNA-binding transcription factor activity, RNA polymerase II-specific"/>
    <property type="evidence" value="ECO:0007669"/>
    <property type="project" value="InterPro"/>
</dbReference>
<dbReference type="InterPro" id="IPR036864">
    <property type="entry name" value="Zn2-C6_fun-type_DNA-bd_sf"/>
</dbReference>
<name>A0A7H8QXJ8_TALRU</name>